<evidence type="ECO:0000313" key="5">
    <source>
        <dbReference type="EMBL" id="KNE55301.1"/>
    </source>
</evidence>
<feature type="domain" description="N-acetyltransferase" evidence="4">
    <location>
        <begin position="1"/>
        <end position="153"/>
    </location>
</feature>
<evidence type="ECO:0000259" key="4">
    <source>
        <dbReference type="PROSITE" id="PS51186"/>
    </source>
</evidence>
<evidence type="ECO:0000256" key="2">
    <source>
        <dbReference type="ARBA" id="ARBA00023315"/>
    </source>
</evidence>
<comment type="similarity">
    <text evidence="3">Belongs to the acetyltransferase family. ARD1 subfamily.</text>
</comment>
<protein>
    <submittedName>
        <fullName evidence="5">N-alpha-acetyltransferase 11, NatA catalytic subunit</fullName>
    </submittedName>
</protein>
<dbReference type="PANTHER" id="PTHR23091">
    <property type="entry name" value="N-TERMINAL ACETYLTRANSFERASE"/>
    <property type="match status" value="1"/>
</dbReference>
<dbReference type="Pfam" id="PF00583">
    <property type="entry name" value="Acetyltransf_1"/>
    <property type="match status" value="1"/>
</dbReference>
<dbReference type="GO" id="GO:1990189">
    <property type="term" value="F:protein N-terminal-serine acetyltransferase activity"/>
    <property type="evidence" value="ECO:0007669"/>
    <property type="project" value="TreeGrafter"/>
</dbReference>
<dbReference type="OrthoDB" id="25586at2759"/>
<gene>
    <name evidence="5" type="ORF">AMAG_01208</name>
</gene>
<sequence length="166" mass="19436">MNIRNATIDDLLSIQHCNLTNLPENYQMKYYLYHALSWPQLTYVAEDHKGRIVGYVLAKLEEEQEKEPLHGHITSVSVMRKYRRLGLAEKLMAQSQRAMHEVFQAKYVSLHVRVSNKAALHLYKDTLHYEIMEIEKKYYADGEDAYSMKLFFDPSARPANFKPVVV</sequence>
<accession>A0A0L0RYZ3</accession>
<dbReference type="InterPro" id="IPR045047">
    <property type="entry name" value="Ard1-like"/>
</dbReference>
<dbReference type="VEuPathDB" id="FungiDB:AMAG_01208"/>
<reference evidence="5 6" key="1">
    <citation type="submission" date="2009-11" db="EMBL/GenBank/DDBJ databases">
        <title>Annotation of Allomyces macrogynus ATCC 38327.</title>
        <authorList>
            <consortium name="The Broad Institute Genome Sequencing Platform"/>
            <person name="Russ C."/>
            <person name="Cuomo C."/>
            <person name="Burger G."/>
            <person name="Gray M.W."/>
            <person name="Holland P.W.H."/>
            <person name="King N."/>
            <person name="Lang F.B.F."/>
            <person name="Roger A.J."/>
            <person name="Ruiz-Trillo I."/>
            <person name="Young S.K."/>
            <person name="Zeng Q."/>
            <person name="Gargeya S."/>
            <person name="Fitzgerald M."/>
            <person name="Haas B."/>
            <person name="Abouelleil A."/>
            <person name="Alvarado L."/>
            <person name="Arachchi H.M."/>
            <person name="Berlin A."/>
            <person name="Chapman S.B."/>
            <person name="Gearin G."/>
            <person name="Goldberg J."/>
            <person name="Griggs A."/>
            <person name="Gujja S."/>
            <person name="Hansen M."/>
            <person name="Heiman D."/>
            <person name="Howarth C."/>
            <person name="Larimer J."/>
            <person name="Lui A."/>
            <person name="MacDonald P.J.P."/>
            <person name="McCowen C."/>
            <person name="Montmayeur A."/>
            <person name="Murphy C."/>
            <person name="Neiman D."/>
            <person name="Pearson M."/>
            <person name="Priest M."/>
            <person name="Roberts A."/>
            <person name="Saif S."/>
            <person name="Shea T."/>
            <person name="Sisk P."/>
            <person name="Stolte C."/>
            <person name="Sykes S."/>
            <person name="Wortman J."/>
            <person name="Nusbaum C."/>
            <person name="Birren B."/>
        </authorList>
    </citation>
    <scope>NUCLEOTIDE SEQUENCE [LARGE SCALE GENOMIC DNA]</scope>
    <source>
        <strain evidence="5 6">ATCC 38327</strain>
    </source>
</reference>
<dbReference type="Proteomes" id="UP000054350">
    <property type="component" value="Unassembled WGS sequence"/>
</dbReference>
<evidence type="ECO:0000313" key="6">
    <source>
        <dbReference type="Proteomes" id="UP000054350"/>
    </source>
</evidence>
<dbReference type="EMBL" id="GG745329">
    <property type="protein sequence ID" value="KNE55301.1"/>
    <property type="molecule type" value="Genomic_DNA"/>
</dbReference>
<evidence type="ECO:0000256" key="3">
    <source>
        <dbReference type="ARBA" id="ARBA00025786"/>
    </source>
</evidence>
<dbReference type="PANTHER" id="PTHR23091:SF4">
    <property type="entry name" value="N-TERMINAL AMINO-ACID N(ALPHA)-ACETYLTRANSFERASE NATA"/>
    <property type="match status" value="1"/>
</dbReference>
<dbReference type="eggNOG" id="KOG3235">
    <property type="taxonomic scope" value="Eukaryota"/>
</dbReference>
<proteinExistence type="inferred from homology"/>
<evidence type="ECO:0000256" key="1">
    <source>
        <dbReference type="ARBA" id="ARBA00022679"/>
    </source>
</evidence>
<dbReference type="PROSITE" id="PS51186">
    <property type="entry name" value="GNAT"/>
    <property type="match status" value="1"/>
</dbReference>
<dbReference type="SUPFAM" id="SSF55729">
    <property type="entry name" value="Acyl-CoA N-acyltransferases (Nat)"/>
    <property type="match status" value="1"/>
</dbReference>
<keyword evidence="2" id="KW-0012">Acyltransferase</keyword>
<dbReference type="AlphaFoldDB" id="A0A0L0RYZ3"/>
<dbReference type="GO" id="GO:0031415">
    <property type="term" value="C:NatA complex"/>
    <property type="evidence" value="ECO:0007669"/>
    <property type="project" value="InterPro"/>
</dbReference>
<organism evidence="5 6">
    <name type="scientific">Allomyces macrogynus (strain ATCC 38327)</name>
    <name type="common">Allomyces javanicus var. macrogynus</name>
    <dbReference type="NCBI Taxonomy" id="578462"/>
    <lineage>
        <taxon>Eukaryota</taxon>
        <taxon>Fungi</taxon>
        <taxon>Fungi incertae sedis</taxon>
        <taxon>Blastocladiomycota</taxon>
        <taxon>Blastocladiomycetes</taxon>
        <taxon>Blastocladiales</taxon>
        <taxon>Blastocladiaceae</taxon>
        <taxon>Allomyces</taxon>
    </lineage>
</organism>
<dbReference type="InterPro" id="IPR000182">
    <property type="entry name" value="GNAT_dom"/>
</dbReference>
<dbReference type="FunFam" id="3.40.630.30:FF:000037">
    <property type="entry name" value="N-alpha-acetyltransferase daf-31-like"/>
    <property type="match status" value="1"/>
</dbReference>
<dbReference type="Gene3D" id="3.40.630.30">
    <property type="match status" value="1"/>
</dbReference>
<dbReference type="InterPro" id="IPR016181">
    <property type="entry name" value="Acyl_CoA_acyltransferase"/>
</dbReference>
<reference evidence="6" key="2">
    <citation type="submission" date="2009-11" db="EMBL/GenBank/DDBJ databases">
        <title>The Genome Sequence of Allomyces macrogynus strain ATCC 38327.</title>
        <authorList>
            <consortium name="The Broad Institute Genome Sequencing Platform"/>
            <person name="Russ C."/>
            <person name="Cuomo C."/>
            <person name="Shea T."/>
            <person name="Young S.K."/>
            <person name="Zeng Q."/>
            <person name="Koehrsen M."/>
            <person name="Haas B."/>
            <person name="Borodovsky M."/>
            <person name="Guigo R."/>
            <person name="Alvarado L."/>
            <person name="Berlin A."/>
            <person name="Borenstein D."/>
            <person name="Chen Z."/>
            <person name="Engels R."/>
            <person name="Freedman E."/>
            <person name="Gellesch M."/>
            <person name="Goldberg J."/>
            <person name="Griggs A."/>
            <person name="Gujja S."/>
            <person name="Heiman D."/>
            <person name="Hepburn T."/>
            <person name="Howarth C."/>
            <person name="Jen D."/>
            <person name="Larson L."/>
            <person name="Lewis B."/>
            <person name="Mehta T."/>
            <person name="Park D."/>
            <person name="Pearson M."/>
            <person name="Roberts A."/>
            <person name="Saif S."/>
            <person name="Shenoy N."/>
            <person name="Sisk P."/>
            <person name="Stolte C."/>
            <person name="Sykes S."/>
            <person name="Walk T."/>
            <person name="White J."/>
            <person name="Yandava C."/>
            <person name="Burger G."/>
            <person name="Gray M.W."/>
            <person name="Holland P.W.H."/>
            <person name="King N."/>
            <person name="Lang F.B.F."/>
            <person name="Roger A.J."/>
            <person name="Ruiz-Trillo I."/>
            <person name="Lander E."/>
            <person name="Nusbaum C."/>
        </authorList>
    </citation>
    <scope>NUCLEOTIDE SEQUENCE [LARGE SCALE GENOMIC DNA]</scope>
    <source>
        <strain evidence="6">ATCC 38327</strain>
    </source>
</reference>
<dbReference type="CDD" id="cd04301">
    <property type="entry name" value="NAT_SF"/>
    <property type="match status" value="1"/>
</dbReference>
<name>A0A0L0RYZ3_ALLM3</name>
<dbReference type="OMA" id="LPENYFM"/>
<keyword evidence="6" id="KW-1185">Reference proteome</keyword>
<dbReference type="STRING" id="578462.A0A0L0RYZ3"/>
<dbReference type="GO" id="GO:1990190">
    <property type="term" value="F:protein-N-terminal-glutamate acetyltransferase activity"/>
    <property type="evidence" value="ECO:0007669"/>
    <property type="project" value="TreeGrafter"/>
</dbReference>
<keyword evidence="1 5" id="KW-0808">Transferase</keyword>